<name>X1ICM1_9ZZZZ</name>
<evidence type="ECO:0008006" key="2">
    <source>
        <dbReference type="Google" id="ProtNLM"/>
    </source>
</evidence>
<protein>
    <recommendedName>
        <fullName evidence="2">Lipid-A-disaccharide synthase</fullName>
    </recommendedName>
</protein>
<evidence type="ECO:0000313" key="1">
    <source>
        <dbReference type="EMBL" id="GAH80161.1"/>
    </source>
</evidence>
<organism evidence="1">
    <name type="scientific">marine sediment metagenome</name>
    <dbReference type="NCBI Taxonomy" id="412755"/>
    <lineage>
        <taxon>unclassified sequences</taxon>
        <taxon>metagenomes</taxon>
        <taxon>ecological metagenomes</taxon>
    </lineage>
</organism>
<comment type="caution">
    <text evidence="1">The sequence shown here is derived from an EMBL/GenBank/DDBJ whole genome shotgun (WGS) entry which is preliminary data.</text>
</comment>
<reference evidence="1" key="1">
    <citation type="journal article" date="2014" name="Front. Microbiol.">
        <title>High frequency of phylogenetically diverse reductive dehalogenase-homologous genes in deep subseafloor sedimentary metagenomes.</title>
        <authorList>
            <person name="Kawai M."/>
            <person name="Futagami T."/>
            <person name="Toyoda A."/>
            <person name="Takaki Y."/>
            <person name="Nishi S."/>
            <person name="Hori S."/>
            <person name="Arai W."/>
            <person name="Tsubouchi T."/>
            <person name="Morono Y."/>
            <person name="Uchiyama I."/>
            <person name="Ito T."/>
            <person name="Fujiyama A."/>
            <person name="Inagaki F."/>
            <person name="Takami H."/>
        </authorList>
    </citation>
    <scope>NUCLEOTIDE SEQUENCE</scope>
    <source>
        <strain evidence="1">Expedition CK06-06</strain>
    </source>
</reference>
<gene>
    <name evidence="1" type="ORF">S03H2_68056</name>
</gene>
<feature type="non-terminal residue" evidence="1">
    <location>
        <position position="153"/>
    </location>
</feature>
<dbReference type="AlphaFoldDB" id="X1ICM1"/>
<proteinExistence type="predicted"/>
<dbReference type="EMBL" id="BARU01044678">
    <property type="protein sequence ID" value="GAH80161.1"/>
    <property type="molecule type" value="Genomic_DNA"/>
</dbReference>
<sequence>MHYVFIVTNSPGELIGWVRPVVRSLKKKAPGIEIVVVITPCQYASGMEREVAKGFPEVDLIVGPNEYLKYVFLGIRPSQFGSADWGVVLFLGGDPFHAFLLSRRLGFPAVAYTQKLRWKKYFEKFMVLNERIKEKFIAKGAEPEKVVVVGDLA</sequence>
<accession>X1ICM1</accession>